<sequence length="85" mass="9815">MRYLATLEEAVAYSVHGAAKCIGMTVKNDIHPKPDQVELVRQMKDGKHFFRMKKLASSWVNSDKLQHQDYGTLEESERIASKEHR</sequence>
<dbReference type="Proteomes" id="UP000327157">
    <property type="component" value="Chromosome 6"/>
</dbReference>
<name>A0A5N5I0A1_9ROSA</name>
<keyword evidence="2" id="KW-1185">Reference proteome</keyword>
<gene>
    <name evidence="1" type="ORF">D8674_029465</name>
</gene>
<dbReference type="EMBL" id="SMOL01000120">
    <property type="protein sequence ID" value="KAB2633218.1"/>
    <property type="molecule type" value="Genomic_DNA"/>
</dbReference>
<evidence type="ECO:0000313" key="1">
    <source>
        <dbReference type="EMBL" id="KAB2633218.1"/>
    </source>
</evidence>
<protein>
    <submittedName>
        <fullName evidence="1">Elongator complex protein 3</fullName>
    </submittedName>
</protein>
<accession>A0A5N5I0A1</accession>
<reference evidence="1 2" key="1">
    <citation type="submission" date="2019-09" db="EMBL/GenBank/DDBJ databases">
        <authorList>
            <person name="Ou C."/>
        </authorList>
    </citation>
    <scope>NUCLEOTIDE SEQUENCE [LARGE SCALE GENOMIC DNA]</scope>
    <source>
        <strain evidence="1">S2</strain>
        <tissue evidence="1">Leaf</tissue>
    </source>
</reference>
<organism evidence="1 2">
    <name type="scientific">Pyrus ussuriensis x Pyrus communis</name>
    <dbReference type="NCBI Taxonomy" id="2448454"/>
    <lineage>
        <taxon>Eukaryota</taxon>
        <taxon>Viridiplantae</taxon>
        <taxon>Streptophyta</taxon>
        <taxon>Embryophyta</taxon>
        <taxon>Tracheophyta</taxon>
        <taxon>Spermatophyta</taxon>
        <taxon>Magnoliopsida</taxon>
        <taxon>eudicotyledons</taxon>
        <taxon>Gunneridae</taxon>
        <taxon>Pentapetalae</taxon>
        <taxon>rosids</taxon>
        <taxon>fabids</taxon>
        <taxon>Rosales</taxon>
        <taxon>Rosaceae</taxon>
        <taxon>Amygdaloideae</taxon>
        <taxon>Maleae</taxon>
        <taxon>Pyrus</taxon>
    </lineage>
</organism>
<proteinExistence type="predicted"/>
<reference evidence="1 2" key="3">
    <citation type="submission" date="2019-11" db="EMBL/GenBank/DDBJ databases">
        <title>A de novo genome assembly of a pear dwarfing rootstock.</title>
        <authorList>
            <person name="Wang F."/>
            <person name="Wang J."/>
            <person name="Li S."/>
            <person name="Zhang Y."/>
            <person name="Fang M."/>
            <person name="Ma L."/>
            <person name="Zhao Y."/>
            <person name="Jiang S."/>
        </authorList>
    </citation>
    <scope>NUCLEOTIDE SEQUENCE [LARGE SCALE GENOMIC DNA]</scope>
    <source>
        <strain evidence="1">S2</strain>
        <tissue evidence="1">Leaf</tissue>
    </source>
</reference>
<comment type="caution">
    <text evidence="1">The sequence shown here is derived from an EMBL/GenBank/DDBJ whole genome shotgun (WGS) entry which is preliminary data.</text>
</comment>
<reference evidence="2" key="2">
    <citation type="submission" date="2019-10" db="EMBL/GenBank/DDBJ databases">
        <title>A de novo genome assembly of a pear dwarfing rootstock.</title>
        <authorList>
            <person name="Wang F."/>
            <person name="Wang J."/>
            <person name="Li S."/>
            <person name="Zhang Y."/>
            <person name="Fang M."/>
            <person name="Ma L."/>
            <person name="Zhao Y."/>
            <person name="Jiang S."/>
        </authorList>
    </citation>
    <scope>NUCLEOTIDE SEQUENCE [LARGE SCALE GENOMIC DNA]</scope>
</reference>
<evidence type="ECO:0000313" key="2">
    <source>
        <dbReference type="Proteomes" id="UP000327157"/>
    </source>
</evidence>
<dbReference type="AlphaFoldDB" id="A0A5N5I0A1"/>